<evidence type="ECO:0000313" key="2">
    <source>
        <dbReference type="Proteomes" id="UP000041770"/>
    </source>
</evidence>
<reference evidence="1 2" key="1">
    <citation type="submission" date="2015-07" db="EMBL/GenBank/DDBJ databases">
        <authorList>
            <consortium name="Pathogen Informatics"/>
        </authorList>
    </citation>
    <scope>NUCLEOTIDE SEQUENCE [LARGE SCALE GENOMIC DNA]</scope>
    <source>
        <strain evidence="1 2">A316</strain>
    </source>
</reference>
<dbReference type="EMBL" id="CWQY01000029">
    <property type="protein sequence ID" value="CSD13013.1"/>
    <property type="molecule type" value="Genomic_DNA"/>
</dbReference>
<evidence type="ECO:0000313" key="1">
    <source>
        <dbReference type="EMBL" id="CSD13013.1"/>
    </source>
</evidence>
<gene>
    <name evidence="1" type="ORF">ERS013200_03271</name>
</gene>
<dbReference type="Proteomes" id="UP000041770">
    <property type="component" value="Unassembled WGS sequence"/>
</dbReference>
<dbReference type="AlphaFoldDB" id="A0A655UW68"/>
<name>A0A655UW68_VIBCL</name>
<organism evidence="1 2">
    <name type="scientific">Vibrio cholerae</name>
    <dbReference type="NCBI Taxonomy" id="666"/>
    <lineage>
        <taxon>Bacteria</taxon>
        <taxon>Pseudomonadati</taxon>
        <taxon>Pseudomonadota</taxon>
        <taxon>Gammaproteobacteria</taxon>
        <taxon>Vibrionales</taxon>
        <taxon>Vibrionaceae</taxon>
        <taxon>Vibrio</taxon>
    </lineage>
</organism>
<sequence length="65" mass="7061">MATTKGIAPHVRAGCLNDGDHPFPTQTHHRDTFFIGGDSHCHSAGSRFRLGNSYRRGFSAGYVGE</sequence>
<protein>
    <submittedName>
        <fullName evidence="1">Uncharacterized protein</fullName>
    </submittedName>
</protein>
<accession>A0A655UW68</accession>
<proteinExistence type="predicted"/>